<dbReference type="SUPFAM" id="SSF103481">
    <property type="entry name" value="Multidrug resistance efflux transporter EmrE"/>
    <property type="match status" value="1"/>
</dbReference>
<evidence type="ECO:0008006" key="4">
    <source>
        <dbReference type="Google" id="ProtNLM"/>
    </source>
</evidence>
<proteinExistence type="predicted"/>
<reference evidence="2 3" key="1">
    <citation type="submission" date="2022-03" db="EMBL/GenBank/DDBJ databases">
        <title>Metagenome-assembled genomes from swine fecal metagenomes.</title>
        <authorList>
            <person name="Holman D.B."/>
            <person name="Kommadath A."/>
        </authorList>
    </citation>
    <scope>NUCLEOTIDE SEQUENCE [LARGE SCALE GENOMIC DNA]</scope>
    <source>
        <strain evidence="2">SUG147</strain>
    </source>
</reference>
<feature type="transmembrane region" description="Helical" evidence="1">
    <location>
        <begin position="33"/>
        <end position="54"/>
    </location>
</feature>
<keyword evidence="1" id="KW-0812">Transmembrane</keyword>
<evidence type="ECO:0000313" key="3">
    <source>
        <dbReference type="Proteomes" id="UP001139365"/>
    </source>
</evidence>
<feature type="transmembrane region" description="Helical" evidence="1">
    <location>
        <begin position="148"/>
        <end position="168"/>
    </location>
</feature>
<feature type="transmembrane region" description="Helical" evidence="1">
    <location>
        <begin position="233"/>
        <end position="251"/>
    </location>
</feature>
<accession>A0AAE3FIT3</accession>
<keyword evidence="1" id="KW-1133">Transmembrane helix</keyword>
<dbReference type="AlphaFoldDB" id="A0AAE3FIT3"/>
<feature type="transmembrane region" description="Helical" evidence="1">
    <location>
        <begin position="66"/>
        <end position="91"/>
    </location>
</feature>
<evidence type="ECO:0000313" key="2">
    <source>
        <dbReference type="EMBL" id="MCI5755288.1"/>
    </source>
</evidence>
<feature type="transmembrane region" description="Helical" evidence="1">
    <location>
        <begin position="257"/>
        <end position="283"/>
    </location>
</feature>
<name>A0AAE3FIT3_9BACT</name>
<protein>
    <recommendedName>
        <fullName evidence="4">EamA domain-containing protein</fullName>
    </recommendedName>
</protein>
<dbReference type="InterPro" id="IPR037185">
    <property type="entry name" value="EmrE-like"/>
</dbReference>
<comment type="caution">
    <text evidence="2">The sequence shown here is derived from an EMBL/GenBank/DDBJ whole genome shotgun (WGS) entry which is preliminary data.</text>
</comment>
<feature type="transmembrane region" description="Helical" evidence="1">
    <location>
        <begin position="180"/>
        <end position="202"/>
    </location>
</feature>
<evidence type="ECO:0000256" key="1">
    <source>
        <dbReference type="SAM" id="Phobius"/>
    </source>
</evidence>
<gene>
    <name evidence="2" type="ORF">MR241_03215</name>
</gene>
<keyword evidence="1" id="KW-0472">Membrane</keyword>
<feature type="transmembrane region" description="Helical" evidence="1">
    <location>
        <begin position="103"/>
        <end position="136"/>
    </location>
</feature>
<organism evidence="2 3">
    <name type="scientific">Candidatus Colimorpha enterica</name>
    <dbReference type="NCBI Taxonomy" id="3083063"/>
    <lineage>
        <taxon>Bacteria</taxon>
        <taxon>Pseudomonadati</taxon>
        <taxon>Bacteroidota</taxon>
        <taxon>Bacteroidia</taxon>
        <taxon>Bacteroidales</taxon>
        <taxon>Candidatus Colimorpha</taxon>
    </lineage>
</organism>
<dbReference type="EMBL" id="JALEMU010000051">
    <property type="protein sequence ID" value="MCI5755288.1"/>
    <property type="molecule type" value="Genomic_DNA"/>
</dbReference>
<sequence>MAALYISIILLFRVVQAVFNKMASNEVKNIPTVLVYGAYRNAISAAFGLMFVLISGNGFGLGAAGLLISLCSGVMLSVSGYCGIMCLKTGTVSVSSIFSTAGILIPIIAGVFFGIPVSAVQCVGLALFFVSAFLLIRDSRNTTGKFTAGAFFLLVGCLFAEGLTMLSQQAFTKYVPDGSVSAFSFITFCIAALSNLIMFAFFRNKKVPVPGEEKTGKGSPAAPAQPVRLSRRLTVCGVALAVAVFVINQFATMSTALVPPVILFTFINGGGTVISTVVAAIMYKEKLTPQKIVGVAVGIASLVIVKMF</sequence>
<dbReference type="Proteomes" id="UP001139365">
    <property type="component" value="Unassembled WGS sequence"/>
</dbReference>
<dbReference type="Gene3D" id="1.10.3730.20">
    <property type="match status" value="1"/>
</dbReference>